<organism evidence="1 2">
    <name type="scientific">Smallanthus sonchifolius</name>
    <dbReference type="NCBI Taxonomy" id="185202"/>
    <lineage>
        <taxon>Eukaryota</taxon>
        <taxon>Viridiplantae</taxon>
        <taxon>Streptophyta</taxon>
        <taxon>Embryophyta</taxon>
        <taxon>Tracheophyta</taxon>
        <taxon>Spermatophyta</taxon>
        <taxon>Magnoliopsida</taxon>
        <taxon>eudicotyledons</taxon>
        <taxon>Gunneridae</taxon>
        <taxon>Pentapetalae</taxon>
        <taxon>asterids</taxon>
        <taxon>campanulids</taxon>
        <taxon>Asterales</taxon>
        <taxon>Asteraceae</taxon>
        <taxon>Asteroideae</taxon>
        <taxon>Heliantheae alliance</taxon>
        <taxon>Millerieae</taxon>
        <taxon>Smallanthus</taxon>
    </lineage>
</organism>
<reference evidence="1 2" key="2">
    <citation type="journal article" date="2022" name="Mol. Ecol. Resour.">
        <title>The genomes of chicory, endive, great burdock and yacon provide insights into Asteraceae paleo-polyploidization history and plant inulin production.</title>
        <authorList>
            <person name="Fan W."/>
            <person name="Wang S."/>
            <person name="Wang H."/>
            <person name="Wang A."/>
            <person name="Jiang F."/>
            <person name="Liu H."/>
            <person name="Zhao H."/>
            <person name="Xu D."/>
            <person name="Zhang Y."/>
        </authorList>
    </citation>
    <scope>NUCLEOTIDE SEQUENCE [LARGE SCALE GENOMIC DNA]</scope>
    <source>
        <strain evidence="2">cv. Yunnan</strain>
        <tissue evidence="1">Leaves</tissue>
    </source>
</reference>
<comment type="caution">
    <text evidence="1">The sequence shown here is derived from an EMBL/GenBank/DDBJ whole genome shotgun (WGS) entry which is preliminary data.</text>
</comment>
<protein>
    <submittedName>
        <fullName evidence="1">Uncharacterized protein</fullName>
    </submittedName>
</protein>
<gene>
    <name evidence="1" type="ORF">L1987_38148</name>
</gene>
<evidence type="ECO:0000313" key="1">
    <source>
        <dbReference type="EMBL" id="KAI3795493.1"/>
    </source>
</evidence>
<reference evidence="2" key="1">
    <citation type="journal article" date="2022" name="Mol. Ecol. Resour.">
        <title>The genomes of chicory, endive, great burdock and yacon provide insights into Asteraceae palaeo-polyploidization history and plant inulin production.</title>
        <authorList>
            <person name="Fan W."/>
            <person name="Wang S."/>
            <person name="Wang H."/>
            <person name="Wang A."/>
            <person name="Jiang F."/>
            <person name="Liu H."/>
            <person name="Zhao H."/>
            <person name="Xu D."/>
            <person name="Zhang Y."/>
        </authorList>
    </citation>
    <scope>NUCLEOTIDE SEQUENCE [LARGE SCALE GENOMIC DNA]</scope>
    <source>
        <strain evidence="2">cv. Yunnan</strain>
    </source>
</reference>
<sequence>MQRLVIFPYDEYVCTWSSSSHEIRVESHRHRYLSLLLTQTHIYTFVNSVTVRAGPCQLSPNSVTVTGVLCVV</sequence>
<keyword evidence="2" id="KW-1185">Reference proteome</keyword>
<accession>A0ACB9HJ95</accession>
<name>A0ACB9HJ95_9ASTR</name>
<dbReference type="Proteomes" id="UP001056120">
    <property type="component" value="Linkage Group LG12"/>
</dbReference>
<evidence type="ECO:0000313" key="2">
    <source>
        <dbReference type="Proteomes" id="UP001056120"/>
    </source>
</evidence>
<proteinExistence type="predicted"/>
<dbReference type="EMBL" id="CM042029">
    <property type="protein sequence ID" value="KAI3795493.1"/>
    <property type="molecule type" value="Genomic_DNA"/>
</dbReference>